<dbReference type="OrthoDB" id="3219396at2759"/>
<evidence type="ECO:0000313" key="2">
    <source>
        <dbReference type="Proteomes" id="UP001063166"/>
    </source>
</evidence>
<dbReference type="AlphaFoldDB" id="A0A9P3UIP8"/>
<organism evidence="1 2">
    <name type="scientific">Lyophyllum shimeji</name>
    <name type="common">Hon-shimeji</name>
    <name type="synonym">Tricholoma shimeji</name>
    <dbReference type="NCBI Taxonomy" id="47721"/>
    <lineage>
        <taxon>Eukaryota</taxon>
        <taxon>Fungi</taxon>
        <taxon>Dikarya</taxon>
        <taxon>Basidiomycota</taxon>
        <taxon>Agaricomycotina</taxon>
        <taxon>Agaricomycetes</taxon>
        <taxon>Agaricomycetidae</taxon>
        <taxon>Agaricales</taxon>
        <taxon>Tricholomatineae</taxon>
        <taxon>Lyophyllaceae</taxon>
        <taxon>Lyophyllum</taxon>
    </lineage>
</organism>
<name>A0A9P3UIP8_LYOSH</name>
<comment type="caution">
    <text evidence="1">The sequence shown here is derived from an EMBL/GenBank/DDBJ whole genome shotgun (WGS) entry which is preliminary data.</text>
</comment>
<dbReference type="SUPFAM" id="SSF81383">
    <property type="entry name" value="F-box domain"/>
    <property type="match status" value="1"/>
</dbReference>
<proteinExistence type="predicted"/>
<dbReference type="Proteomes" id="UP001063166">
    <property type="component" value="Unassembled WGS sequence"/>
</dbReference>
<reference evidence="1" key="1">
    <citation type="submission" date="2022-07" db="EMBL/GenBank/DDBJ databases">
        <title>The genome of Lyophyllum shimeji provides insight into the initial evolution of ectomycorrhizal fungal genome.</title>
        <authorList>
            <person name="Kobayashi Y."/>
            <person name="Shibata T."/>
            <person name="Hirakawa H."/>
            <person name="Shigenobu S."/>
            <person name="Nishiyama T."/>
            <person name="Yamada A."/>
            <person name="Hasebe M."/>
            <person name="Kawaguchi M."/>
        </authorList>
    </citation>
    <scope>NUCLEOTIDE SEQUENCE</scope>
    <source>
        <strain evidence="1">AT787</strain>
    </source>
</reference>
<protein>
    <submittedName>
        <fullName evidence="1">F-box domain containing protein</fullName>
    </submittedName>
</protein>
<keyword evidence="2" id="KW-1185">Reference proteome</keyword>
<dbReference type="InterPro" id="IPR036047">
    <property type="entry name" value="F-box-like_dom_sf"/>
</dbReference>
<sequence length="238" mass="26836">MDAGHSLRILDIAPEVLLHIFSYLDLPDLAAIAQALPELAALTVDPVLHKNRVRIVAPSRVNHSLFGEGPHGIAFRPTVGDLIHRGVMRGFGIERRWRTGAYFYSLNSIIQYETGLRLARRHACDVISTQLRRRPTRDKFLDSISHVLPDVELASHMISRTLLPAIHQLKWSLQRDRLSRMVRLGIYGSTLRDGAGFGGWREKKGHGIVEDGERVRLAICPDVKKTVKFYEGLAQRPT</sequence>
<gene>
    <name evidence="1" type="ORF">LshimejAT787_0301470</name>
</gene>
<dbReference type="EMBL" id="BRPK01000003">
    <property type="protein sequence ID" value="GLB35859.1"/>
    <property type="molecule type" value="Genomic_DNA"/>
</dbReference>
<accession>A0A9P3UIP8</accession>
<evidence type="ECO:0000313" key="1">
    <source>
        <dbReference type="EMBL" id="GLB35859.1"/>
    </source>
</evidence>